<evidence type="ECO:0000313" key="2">
    <source>
        <dbReference type="EMBL" id="TWT17062.1"/>
    </source>
</evidence>
<keyword evidence="3" id="KW-1185">Reference proteome</keyword>
<accession>A0A5C5TUV0</accession>
<reference evidence="2 3" key="1">
    <citation type="submission" date="2019-07" db="EMBL/GenBank/DDBJ databases">
        <title>Luteimonas sp. YD-1 nov., isolated from acidic soil.</title>
        <authorList>
            <person name="Zhou J."/>
        </authorList>
    </citation>
    <scope>NUCLEOTIDE SEQUENCE [LARGE SCALE GENOMIC DNA]</scope>
    <source>
        <strain evidence="2 3">YD-1</strain>
    </source>
</reference>
<dbReference type="Proteomes" id="UP000315949">
    <property type="component" value="Unassembled WGS sequence"/>
</dbReference>
<evidence type="ECO:0000313" key="3">
    <source>
        <dbReference type="Proteomes" id="UP000315949"/>
    </source>
</evidence>
<gene>
    <name evidence="2" type="ORF">FQY79_14365</name>
</gene>
<protein>
    <submittedName>
        <fullName evidence="2">Uncharacterized protein</fullName>
    </submittedName>
</protein>
<proteinExistence type="predicted"/>
<dbReference type="AlphaFoldDB" id="A0A5C5TUV0"/>
<dbReference type="EMBL" id="VOHE01000010">
    <property type="protein sequence ID" value="TWT17062.1"/>
    <property type="molecule type" value="Genomic_DNA"/>
</dbReference>
<comment type="caution">
    <text evidence="2">The sequence shown here is derived from an EMBL/GenBank/DDBJ whole genome shotgun (WGS) entry which is preliminary data.</text>
</comment>
<organism evidence="2 3">
    <name type="scientific">Luteimonas wenzhouensis</name>
    <dbReference type="NCBI Taxonomy" id="2599615"/>
    <lineage>
        <taxon>Bacteria</taxon>
        <taxon>Pseudomonadati</taxon>
        <taxon>Pseudomonadota</taxon>
        <taxon>Gammaproteobacteria</taxon>
        <taxon>Lysobacterales</taxon>
        <taxon>Lysobacteraceae</taxon>
        <taxon>Luteimonas</taxon>
    </lineage>
</organism>
<name>A0A5C5TUV0_9GAMM</name>
<evidence type="ECO:0000256" key="1">
    <source>
        <dbReference type="SAM" id="MobiDB-lite"/>
    </source>
</evidence>
<dbReference type="RefSeq" id="WP_146313573.1">
    <property type="nucleotide sequence ID" value="NZ_VOHE01000010.1"/>
</dbReference>
<dbReference type="OrthoDB" id="9957908at2"/>
<sequence length="301" mass="32104">MTVSPRAPDPDDDALGDALPRPPPLEDIATTGVWIVQWRDGRGPQPGTALHRWLEDRHPGWARLVDCRGRTDVVSAIKAASWFARDARASPILHLDADCDPDGLAGPERDGGRGRAGWDALAPHLARLNLATRGNLLLVCAAGDGVAARLAAATGDRSPCVAVIAPASARPPPPAPWLIATRRLYRSWRQGQPGLAEASAPLAPVAMQAQSMPEQLHARLRSALLAATGPGRRAAPGGPAALMAALGADADPDLPWAAVPRRLQRYWRALFMADLHPGNLRRFDIDLKSAAWRILQARGLA</sequence>
<feature type="region of interest" description="Disordered" evidence="1">
    <location>
        <begin position="1"/>
        <end position="26"/>
    </location>
</feature>